<dbReference type="AlphaFoldDB" id="U2YWM4"/>
<keyword evidence="2" id="KW-1185">Reference proteome</keyword>
<protein>
    <submittedName>
        <fullName evidence="1">Uncharacterized protein</fullName>
    </submittedName>
</protein>
<gene>
    <name evidence="1" type="ORF">MBEHAL_2190</name>
</gene>
<evidence type="ECO:0000313" key="1">
    <source>
        <dbReference type="EMBL" id="GAD53430.1"/>
    </source>
</evidence>
<evidence type="ECO:0000313" key="2">
    <source>
        <dbReference type="Proteomes" id="UP000016986"/>
    </source>
</evidence>
<organism evidence="1 2">
    <name type="scientific">Halarchaeum acidiphilum MH1-52-1</name>
    <dbReference type="NCBI Taxonomy" id="1261545"/>
    <lineage>
        <taxon>Archaea</taxon>
        <taxon>Methanobacteriati</taxon>
        <taxon>Methanobacteriota</taxon>
        <taxon>Stenosarchaea group</taxon>
        <taxon>Halobacteria</taxon>
        <taxon>Halobacteriales</taxon>
        <taxon>Halobacteriaceae</taxon>
    </lineage>
</organism>
<reference evidence="1 2" key="1">
    <citation type="submission" date="2013-09" db="EMBL/GenBank/DDBJ databases">
        <title>Whole genome sequencing of Halarchaeum acidiphilum strain MH1-52-1.</title>
        <authorList>
            <person name="Shimane Y."/>
            <person name="Minegishi H."/>
            <person name="Nishi S."/>
            <person name="Echigo A."/>
            <person name="Shuto A."/>
            <person name="Konishi M."/>
            <person name="Ito T."/>
            <person name="Ohkuma M."/>
            <person name="Ohta Y."/>
            <person name="Nagano Y."/>
            <person name="Tsubouchi T."/>
            <person name="Mori K."/>
            <person name="Usui K."/>
            <person name="Kamekura M."/>
            <person name="Usami R."/>
            <person name="Takaki Y."/>
            <person name="Hatada Y."/>
        </authorList>
    </citation>
    <scope>NUCLEOTIDE SEQUENCE [LARGE SCALE GENOMIC DNA]</scope>
    <source>
        <strain evidence="1 2">JCM 16109</strain>
    </source>
</reference>
<dbReference type="Proteomes" id="UP000016986">
    <property type="component" value="Unassembled WGS sequence"/>
</dbReference>
<comment type="caution">
    <text evidence="1">The sequence shown here is derived from an EMBL/GenBank/DDBJ whole genome shotgun (WGS) entry which is preliminary data.</text>
</comment>
<dbReference type="EMBL" id="BATA01000066">
    <property type="protein sequence ID" value="GAD53430.1"/>
    <property type="molecule type" value="Genomic_DNA"/>
</dbReference>
<proteinExistence type="predicted"/>
<name>U2YWM4_9EURY</name>
<accession>U2YWM4</accession>
<sequence length="44" mass="4390">MSMTGELALDGSFDPFAVAVTDVNPVSATPDQANGPDGPVVIEG</sequence>